<dbReference type="EMBL" id="KN837183">
    <property type="protein sequence ID" value="KIJ35974.1"/>
    <property type="molecule type" value="Genomic_DNA"/>
</dbReference>
<accession>A0A0C9UMB5</accession>
<sequence>MQKRGRGSFKNATDFYHRIDKYLPNGPQWFCKEVQLKEAPNEPQVLFYRDPIECLQFLSQSPAFDGHQDYAPIKYFSEVELRNRVYGEVNSGDVWHYYQSVIGPEETVNPVLLGSDDTHVTNFSGDGKVHPVYITCAQIQVHSRNQPNRRAFLLLCYLPVCKFAKTEFPTATQAKTLPGRLQARLTHACLKIILEPIKKAGERAVPMVNYRGEKRMNRVFLAGWISDKEEQNLLAALGANSCTGCEAETNDLGSPQPCQVSILNNAYIS</sequence>
<gene>
    <name evidence="1" type="ORF">M422DRAFT_180064</name>
</gene>
<evidence type="ECO:0000313" key="2">
    <source>
        <dbReference type="Proteomes" id="UP000054279"/>
    </source>
</evidence>
<dbReference type="Pfam" id="PF18759">
    <property type="entry name" value="Plavaka"/>
    <property type="match status" value="1"/>
</dbReference>
<keyword evidence="2" id="KW-1185">Reference proteome</keyword>
<name>A0A0C9UMB5_SPHS4</name>
<dbReference type="AlphaFoldDB" id="A0A0C9UMB5"/>
<protein>
    <submittedName>
        <fullName evidence="1">Uncharacterized protein</fullName>
    </submittedName>
</protein>
<organism evidence="1 2">
    <name type="scientific">Sphaerobolus stellatus (strain SS14)</name>
    <dbReference type="NCBI Taxonomy" id="990650"/>
    <lineage>
        <taxon>Eukaryota</taxon>
        <taxon>Fungi</taxon>
        <taxon>Dikarya</taxon>
        <taxon>Basidiomycota</taxon>
        <taxon>Agaricomycotina</taxon>
        <taxon>Agaricomycetes</taxon>
        <taxon>Phallomycetidae</taxon>
        <taxon>Geastrales</taxon>
        <taxon>Sphaerobolaceae</taxon>
        <taxon>Sphaerobolus</taxon>
    </lineage>
</organism>
<dbReference type="InterPro" id="IPR041078">
    <property type="entry name" value="Plavaka"/>
</dbReference>
<reference evidence="1 2" key="1">
    <citation type="submission" date="2014-06" db="EMBL/GenBank/DDBJ databases">
        <title>Evolutionary Origins and Diversification of the Mycorrhizal Mutualists.</title>
        <authorList>
            <consortium name="DOE Joint Genome Institute"/>
            <consortium name="Mycorrhizal Genomics Consortium"/>
            <person name="Kohler A."/>
            <person name="Kuo A."/>
            <person name="Nagy L.G."/>
            <person name="Floudas D."/>
            <person name="Copeland A."/>
            <person name="Barry K.W."/>
            <person name="Cichocki N."/>
            <person name="Veneault-Fourrey C."/>
            <person name="LaButti K."/>
            <person name="Lindquist E.A."/>
            <person name="Lipzen A."/>
            <person name="Lundell T."/>
            <person name="Morin E."/>
            <person name="Murat C."/>
            <person name="Riley R."/>
            <person name="Ohm R."/>
            <person name="Sun H."/>
            <person name="Tunlid A."/>
            <person name="Henrissat B."/>
            <person name="Grigoriev I.V."/>
            <person name="Hibbett D.S."/>
            <person name="Martin F."/>
        </authorList>
    </citation>
    <scope>NUCLEOTIDE SEQUENCE [LARGE SCALE GENOMIC DNA]</scope>
    <source>
        <strain evidence="1 2">SS14</strain>
    </source>
</reference>
<dbReference type="Proteomes" id="UP000054279">
    <property type="component" value="Unassembled WGS sequence"/>
</dbReference>
<dbReference type="HOGENOM" id="CLU_006344_2_2_1"/>
<dbReference type="OrthoDB" id="2418900at2759"/>
<evidence type="ECO:0000313" key="1">
    <source>
        <dbReference type="EMBL" id="KIJ35974.1"/>
    </source>
</evidence>
<proteinExistence type="predicted"/>